<evidence type="ECO:0000313" key="1">
    <source>
        <dbReference type="EMBL" id="MDK3075897.1"/>
    </source>
</evidence>
<sequence length="71" mass="7945">MAALAGISIAEYDETKELIETGGWETLDYDHVAYLAGYGPVAECIVDFGNRDDTTRMPMARVERQCQRAMK</sequence>
<organism evidence="1 2">
    <name type="scientific">Sedimentitalea xiamensis</name>
    <dbReference type="NCBI Taxonomy" id="3050037"/>
    <lineage>
        <taxon>Bacteria</taxon>
        <taxon>Pseudomonadati</taxon>
        <taxon>Pseudomonadota</taxon>
        <taxon>Alphaproteobacteria</taxon>
        <taxon>Rhodobacterales</taxon>
        <taxon>Paracoccaceae</taxon>
        <taxon>Sedimentitalea</taxon>
    </lineage>
</organism>
<evidence type="ECO:0000313" key="2">
    <source>
        <dbReference type="Proteomes" id="UP001227126"/>
    </source>
</evidence>
<proteinExistence type="predicted"/>
<dbReference type="RefSeq" id="WP_284487815.1">
    <property type="nucleotide sequence ID" value="NZ_JASNJE010000063.1"/>
</dbReference>
<dbReference type="EMBL" id="JASNJE010000063">
    <property type="protein sequence ID" value="MDK3075897.1"/>
    <property type="molecule type" value="Genomic_DNA"/>
</dbReference>
<name>A0ABT7FLB4_9RHOB</name>
<gene>
    <name evidence="1" type="ORF">QO034_22850</name>
</gene>
<protein>
    <submittedName>
        <fullName evidence="1">Uncharacterized protein</fullName>
    </submittedName>
</protein>
<dbReference type="Proteomes" id="UP001227126">
    <property type="component" value="Unassembled WGS sequence"/>
</dbReference>
<reference evidence="1 2" key="1">
    <citation type="submission" date="2023-05" db="EMBL/GenBank/DDBJ databases">
        <title>Sedimentitalea sp. nov. JM2-8.</title>
        <authorList>
            <person name="Huang J."/>
        </authorList>
    </citation>
    <scope>NUCLEOTIDE SEQUENCE [LARGE SCALE GENOMIC DNA]</scope>
    <source>
        <strain evidence="1 2">JM2-8</strain>
    </source>
</reference>
<accession>A0ABT7FLB4</accession>
<keyword evidence="2" id="KW-1185">Reference proteome</keyword>
<comment type="caution">
    <text evidence="1">The sequence shown here is derived from an EMBL/GenBank/DDBJ whole genome shotgun (WGS) entry which is preliminary data.</text>
</comment>